<comment type="caution">
    <text evidence="2">The sequence shown here is derived from an EMBL/GenBank/DDBJ whole genome shotgun (WGS) entry which is preliminary data.</text>
</comment>
<feature type="transmembrane region" description="Helical" evidence="1">
    <location>
        <begin position="12"/>
        <end position="34"/>
    </location>
</feature>
<keyword evidence="1" id="KW-0472">Membrane</keyword>
<evidence type="ECO:0000313" key="3">
    <source>
        <dbReference type="Proteomes" id="UP000535078"/>
    </source>
</evidence>
<sequence length="90" mass="9931">MFERIFQRAIGVASRLLFAASLVMVVWGVVYAIYAFGNFGMSGPSLSEQAGWAAASLAILNLSFAPAAQLFFGSVIVHYLERWMEQRARP</sequence>
<organism evidence="2 3">
    <name type="scientific">Sphingopyxis italica</name>
    <dbReference type="NCBI Taxonomy" id="1129133"/>
    <lineage>
        <taxon>Bacteria</taxon>
        <taxon>Pseudomonadati</taxon>
        <taxon>Pseudomonadota</taxon>
        <taxon>Alphaproteobacteria</taxon>
        <taxon>Sphingomonadales</taxon>
        <taxon>Sphingomonadaceae</taxon>
        <taxon>Sphingopyxis</taxon>
    </lineage>
</organism>
<keyword evidence="1" id="KW-1133">Transmembrane helix</keyword>
<proteinExistence type="predicted"/>
<name>A0A7X5XUB9_9SPHN</name>
<dbReference type="Proteomes" id="UP000535078">
    <property type="component" value="Unassembled WGS sequence"/>
</dbReference>
<evidence type="ECO:0000256" key="1">
    <source>
        <dbReference type="SAM" id="Phobius"/>
    </source>
</evidence>
<accession>A0A7X5XUB9</accession>
<gene>
    <name evidence="2" type="ORF">GGR90_002137</name>
</gene>
<dbReference type="AlphaFoldDB" id="A0A7X5XUB9"/>
<feature type="transmembrane region" description="Helical" evidence="1">
    <location>
        <begin position="54"/>
        <end position="80"/>
    </location>
</feature>
<protein>
    <submittedName>
        <fullName evidence="2">Uncharacterized protein</fullName>
    </submittedName>
</protein>
<keyword evidence="3" id="KW-1185">Reference proteome</keyword>
<dbReference type="RefSeq" id="WP_167921408.1">
    <property type="nucleotide sequence ID" value="NZ_JAATIT010000002.1"/>
</dbReference>
<dbReference type="EMBL" id="JAATIT010000002">
    <property type="protein sequence ID" value="NJB89962.1"/>
    <property type="molecule type" value="Genomic_DNA"/>
</dbReference>
<evidence type="ECO:0000313" key="2">
    <source>
        <dbReference type="EMBL" id="NJB89962.1"/>
    </source>
</evidence>
<keyword evidence="1" id="KW-0812">Transmembrane</keyword>
<reference evidence="2 3" key="1">
    <citation type="submission" date="2020-03" db="EMBL/GenBank/DDBJ databases">
        <title>Genomic Encyclopedia of Type Strains, Phase IV (KMG-IV): sequencing the most valuable type-strain genomes for metagenomic binning, comparative biology and taxonomic classification.</title>
        <authorList>
            <person name="Goeker M."/>
        </authorList>
    </citation>
    <scope>NUCLEOTIDE SEQUENCE [LARGE SCALE GENOMIC DNA]</scope>
    <source>
        <strain evidence="2 3">DSM 25229</strain>
    </source>
</reference>